<comment type="caution">
    <text evidence="9">The sequence shown here is derived from an EMBL/GenBank/DDBJ whole genome shotgun (WGS) entry which is preliminary data.</text>
</comment>
<dbReference type="GO" id="GO:0005524">
    <property type="term" value="F:ATP binding"/>
    <property type="evidence" value="ECO:0007669"/>
    <property type="project" value="UniProtKB-KW"/>
</dbReference>
<dbReference type="InterPro" id="IPR027417">
    <property type="entry name" value="P-loop_NTPase"/>
</dbReference>
<protein>
    <submittedName>
        <fullName evidence="9">Putative ABC transporter ATP-binding protein</fullName>
    </submittedName>
</protein>
<dbReference type="InterPro" id="IPR003593">
    <property type="entry name" value="AAA+_ATPase"/>
</dbReference>
<dbReference type="SMART" id="SM00382">
    <property type="entry name" value="AAA"/>
    <property type="match status" value="2"/>
</dbReference>
<dbReference type="SUPFAM" id="SSF52540">
    <property type="entry name" value="P-loop containing nucleoside triphosphate hydrolases"/>
    <property type="match status" value="2"/>
</dbReference>
<evidence type="ECO:0000256" key="5">
    <source>
        <dbReference type="ARBA" id="ARBA00022741"/>
    </source>
</evidence>
<dbReference type="InterPro" id="IPR017871">
    <property type="entry name" value="ABC_transporter-like_CS"/>
</dbReference>
<evidence type="ECO:0000256" key="4">
    <source>
        <dbReference type="ARBA" id="ARBA00022475"/>
    </source>
</evidence>
<dbReference type="AlphaFoldDB" id="A3K513"/>
<name>A3K513_SAGS3</name>
<keyword evidence="7" id="KW-0472">Membrane</keyword>
<dbReference type="OrthoDB" id="9784450at2"/>
<evidence type="ECO:0000256" key="2">
    <source>
        <dbReference type="ARBA" id="ARBA00005417"/>
    </source>
</evidence>
<feature type="domain" description="ABC transporter" evidence="8">
    <location>
        <begin position="5"/>
        <end position="243"/>
    </location>
</feature>
<keyword evidence="3" id="KW-0813">Transport</keyword>
<gene>
    <name evidence="9" type="ORF">SSE37_13548</name>
</gene>
<dbReference type="eggNOG" id="COG4172">
    <property type="taxonomic scope" value="Bacteria"/>
</dbReference>
<dbReference type="Gene3D" id="3.40.50.300">
    <property type="entry name" value="P-loop containing nucleotide triphosphate hydrolases"/>
    <property type="match status" value="2"/>
</dbReference>
<comment type="similarity">
    <text evidence="2">Belongs to the ABC transporter superfamily.</text>
</comment>
<dbReference type="GO" id="GO:0005886">
    <property type="term" value="C:plasma membrane"/>
    <property type="evidence" value="ECO:0007669"/>
    <property type="project" value="UniProtKB-SubCell"/>
</dbReference>
<evidence type="ECO:0000256" key="1">
    <source>
        <dbReference type="ARBA" id="ARBA00004417"/>
    </source>
</evidence>
<dbReference type="InterPro" id="IPR003439">
    <property type="entry name" value="ABC_transporter-like_ATP-bd"/>
</dbReference>
<dbReference type="Pfam" id="PF00005">
    <property type="entry name" value="ABC_tran"/>
    <property type="match status" value="2"/>
</dbReference>
<evidence type="ECO:0000313" key="9">
    <source>
        <dbReference type="EMBL" id="EBA07614.1"/>
    </source>
</evidence>
<dbReference type="PROSITE" id="PS50893">
    <property type="entry name" value="ABC_TRANSPORTER_2"/>
    <property type="match status" value="2"/>
</dbReference>
<evidence type="ECO:0000256" key="6">
    <source>
        <dbReference type="ARBA" id="ARBA00022840"/>
    </source>
</evidence>
<dbReference type="EMBL" id="AAYA01000008">
    <property type="protein sequence ID" value="EBA07614.1"/>
    <property type="molecule type" value="Genomic_DNA"/>
</dbReference>
<comment type="subcellular location">
    <subcellularLocation>
        <location evidence="1">Cell inner membrane</location>
        <topology evidence="1">Peripheral membrane protein</topology>
    </subcellularLocation>
</comment>
<dbReference type="Proteomes" id="UP000005713">
    <property type="component" value="Unassembled WGS sequence"/>
</dbReference>
<proteinExistence type="inferred from homology"/>
<sequence length="465" mass="49233">MTPVLDCRNLTVSYGTGPTVTGVSFSLKAGECLALVGESGSGKSTIAQAVLGLHRPGTRVSGRLSLLGHDLISASEDELTRLRGTLVGYVAQDPYSACDPLRTVGHHVGEAWRSRGLRPARDCIAKRLTATGIDDAPHFATKAPHCWSGGMLQRACIVAATAHVPTLLVADEPTSALDAHRAEEILATLRASGSAILLISHDLELVRRHADRAAILHEGRIVDDVPVSALDDGARHVATRRLAGAVSSPPVMRPQPPGEVLVACKDVTRSYAGAPRTIGPLSFEVRAGACIGLAGPSGSGKSTVLRTLAGLDTPDTGQVWRAPELSRAGAIMPVFQNPAASLNPFWPVWRTISEPASVTRRIRTEDRKAIARDLLCKVGLDRADINARPSEFSLGQCQRIAIARAVAAQPRLLVADEPTSALDTVSRAMVADLLAKLVEEGMALVVASHDPWLHQRLNAETLTLG</sequence>
<dbReference type="InterPro" id="IPR050388">
    <property type="entry name" value="ABC_Ni/Peptide_Import"/>
</dbReference>
<keyword evidence="4" id="KW-1003">Cell membrane</keyword>
<evidence type="ECO:0000259" key="8">
    <source>
        <dbReference type="PROSITE" id="PS50893"/>
    </source>
</evidence>
<evidence type="ECO:0000256" key="3">
    <source>
        <dbReference type="ARBA" id="ARBA00022448"/>
    </source>
</evidence>
<keyword evidence="6 9" id="KW-0067">ATP-binding</keyword>
<dbReference type="CDD" id="cd03257">
    <property type="entry name" value="ABC_NikE_OppD_transporters"/>
    <property type="match status" value="1"/>
</dbReference>
<feature type="domain" description="ABC transporter" evidence="8">
    <location>
        <begin position="262"/>
        <end position="465"/>
    </location>
</feature>
<dbReference type="PANTHER" id="PTHR43297">
    <property type="entry name" value="OLIGOPEPTIDE TRANSPORT ATP-BINDING PROTEIN APPD"/>
    <property type="match status" value="1"/>
</dbReference>
<dbReference type="GO" id="GO:0016887">
    <property type="term" value="F:ATP hydrolysis activity"/>
    <property type="evidence" value="ECO:0007669"/>
    <property type="project" value="InterPro"/>
</dbReference>
<dbReference type="RefSeq" id="WP_005859960.1">
    <property type="nucleotide sequence ID" value="NZ_AAYA01000008.1"/>
</dbReference>
<keyword evidence="5" id="KW-0547">Nucleotide-binding</keyword>
<evidence type="ECO:0000256" key="7">
    <source>
        <dbReference type="ARBA" id="ARBA00023136"/>
    </source>
</evidence>
<keyword evidence="10" id="KW-1185">Reference proteome</keyword>
<reference evidence="9 10" key="1">
    <citation type="submission" date="2006-06" db="EMBL/GenBank/DDBJ databases">
        <authorList>
            <person name="Moran M.A."/>
            <person name="Ferriera S."/>
            <person name="Johnson J."/>
            <person name="Kravitz S."/>
            <person name="Beeson K."/>
            <person name="Sutton G."/>
            <person name="Rogers Y.-H."/>
            <person name="Friedman R."/>
            <person name="Frazier M."/>
            <person name="Venter J.C."/>
        </authorList>
    </citation>
    <scope>NUCLEOTIDE SEQUENCE [LARGE SCALE GENOMIC DNA]</scope>
    <source>
        <strain evidence="9 10">E-37</strain>
    </source>
</reference>
<accession>A3K513</accession>
<organism evidence="9 10">
    <name type="scientific">Sagittula stellata (strain ATCC 700073 / DSM 11524 / E-37)</name>
    <dbReference type="NCBI Taxonomy" id="388399"/>
    <lineage>
        <taxon>Bacteria</taxon>
        <taxon>Pseudomonadati</taxon>
        <taxon>Pseudomonadota</taxon>
        <taxon>Alphaproteobacteria</taxon>
        <taxon>Rhodobacterales</taxon>
        <taxon>Roseobacteraceae</taxon>
        <taxon>Sagittula</taxon>
    </lineage>
</organism>
<evidence type="ECO:0000313" key="10">
    <source>
        <dbReference type="Proteomes" id="UP000005713"/>
    </source>
</evidence>
<dbReference type="PANTHER" id="PTHR43297:SF2">
    <property type="entry name" value="DIPEPTIDE TRANSPORT ATP-BINDING PROTEIN DPPD"/>
    <property type="match status" value="1"/>
</dbReference>
<dbReference type="PROSITE" id="PS00211">
    <property type="entry name" value="ABC_TRANSPORTER_1"/>
    <property type="match status" value="1"/>
</dbReference>